<feature type="domain" description="Pyridoxamine 5'-phosphate oxidase N-terminal" evidence="2">
    <location>
        <begin position="14"/>
        <end position="139"/>
    </location>
</feature>
<keyword evidence="1" id="KW-0812">Transmembrane</keyword>
<dbReference type="SUPFAM" id="SSF50475">
    <property type="entry name" value="FMN-binding split barrel"/>
    <property type="match status" value="1"/>
</dbReference>
<dbReference type="OrthoDB" id="539398at2759"/>
<dbReference type="InterPro" id="IPR011576">
    <property type="entry name" value="Pyridox_Oxase_N"/>
</dbReference>
<comment type="caution">
    <text evidence="3">The sequence shown here is derived from an EMBL/GenBank/DDBJ whole genome shotgun (WGS) entry which is preliminary data.</text>
</comment>
<sequence>MPIFFPSIPSDLHPWLLSQPLFYIATAPLHGTHINISPKGHPSKSLILINANKIAYLDATGSGCETISHVHENGRVTLMWCGFGQSPRIVRMFGRGRVHEAGVGGDVRPVEGLLGELGEGEERVKGLRSVIVIDVFKVRSGSDISVAAFTASTPTLWFFFSFFFLSSGVVFMALW</sequence>
<name>A0A9P4VSM2_9PEZI</name>
<dbReference type="EMBL" id="MU006090">
    <property type="protein sequence ID" value="KAF2842188.1"/>
    <property type="molecule type" value="Genomic_DNA"/>
</dbReference>
<feature type="transmembrane region" description="Helical" evidence="1">
    <location>
        <begin position="156"/>
        <end position="174"/>
    </location>
</feature>
<keyword evidence="4" id="KW-1185">Reference proteome</keyword>
<dbReference type="PANTHER" id="PTHR39336">
    <property type="entry name" value="PYRIDOXAMINE PHOSPHATE OXIDASE FAMILY PROTEIN (AFU_ORTHOLOGUE AFUA_6G11440)"/>
    <property type="match status" value="1"/>
</dbReference>
<keyword evidence="1" id="KW-1133">Transmembrane helix</keyword>
<protein>
    <recommendedName>
        <fullName evidence="2">Pyridoxamine 5'-phosphate oxidase N-terminal domain-containing protein</fullName>
    </recommendedName>
</protein>
<dbReference type="InterPro" id="IPR012349">
    <property type="entry name" value="Split_barrel_FMN-bd"/>
</dbReference>
<evidence type="ECO:0000313" key="3">
    <source>
        <dbReference type="EMBL" id="KAF2842188.1"/>
    </source>
</evidence>
<evidence type="ECO:0000259" key="2">
    <source>
        <dbReference type="Pfam" id="PF01243"/>
    </source>
</evidence>
<reference evidence="3" key="1">
    <citation type="journal article" date="2020" name="Stud. Mycol.">
        <title>101 Dothideomycetes genomes: a test case for predicting lifestyles and emergence of pathogens.</title>
        <authorList>
            <person name="Haridas S."/>
            <person name="Albert R."/>
            <person name="Binder M."/>
            <person name="Bloem J."/>
            <person name="Labutti K."/>
            <person name="Salamov A."/>
            <person name="Andreopoulos B."/>
            <person name="Baker S."/>
            <person name="Barry K."/>
            <person name="Bills G."/>
            <person name="Bluhm B."/>
            <person name="Cannon C."/>
            <person name="Castanera R."/>
            <person name="Culley D."/>
            <person name="Daum C."/>
            <person name="Ezra D."/>
            <person name="Gonzalez J."/>
            <person name="Henrissat B."/>
            <person name="Kuo A."/>
            <person name="Liang C."/>
            <person name="Lipzen A."/>
            <person name="Lutzoni F."/>
            <person name="Magnuson J."/>
            <person name="Mondo S."/>
            <person name="Nolan M."/>
            <person name="Ohm R."/>
            <person name="Pangilinan J."/>
            <person name="Park H.-J."/>
            <person name="Ramirez L."/>
            <person name="Alfaro M."/>
            <person name="Sun H."/>
            <person name="Tritt A."/>
            <person name="Yoshinaga Y."/>
            <person name="Zwiers L.-H."/>
            <person name="Turgeon B."/>
            <person name="Goodwin S."/>
            <person name="Spatafora J."/>
            <person name="Crous P."/>
            <person name="Grigoriev I."/>
        </authorList>
    </citation>
    <scope>NUCLEOTIDE SEQUENCE</scope>
    <source>
        <strain evidence="3">CBS 101060</strain>
    </source>
</reference>
<organism evidence="3 4">
    <name type="scientific">Patellaria atrata CBS 101060</name>
    <dbReference type="NCBI Taxonomy" id="1346257"/>
    <lineage>
        <taxon>Eukaryota</taxon>
        <taxon>Fungi</taxon>
        <taxon>Dikarya</taxon>
        <taxon>Ascomycota</taxon>
        <taxon>Pezizomycotina</taxon>
        <taxon>Dothideomycetes</taxon>
        <taxon>Dothideomycetes incertae sedis</taxon>
        <taxon>Patellariales</taxon>
        <taxon>Patellariaceae</taxon>
        <taxon>Patellaria</taxon>
    </lineage>
</organism>
<dbReference type="Proteomes" id="UP000799429">
    <property type="component" value="Unassembled WGS sequence"/>
</dbReference>
<dbReference type="Pfam" id="PF01243">
    <property type="entry name" value="PNPOx_N"/>
    <property type="match status" value="1"/>
</dbReference>
<gene>
    <name evidence="3" type="ORF">M501DRAFT_396397</name>
</gene>
<dbReference type="Gene3D" id="2.30.110.10">
    <property type="entry name" value="Electron Transport, Fmn-binding Protein, Chain A"/>
    <property type="match status" value="1"/>
</dbReference>
<evidence type="ECO:0000313" key="4">
    <source>
        <dbReference type="Proteomes" id="UP000799429"/>
    </source>
</evidence>
<dbReference type="PANTHER" id="PTHR39336:SF3">
    <property type="entry name" value="PYRIDOXAMINE PHOSPHATE OXIDASE"/>
    <property type="match status" value="1"/>
</dbReference>
<keyword evidence="1" id="KW-0472">Membrane</keyword>
<accession>A0A9P4VSM2</accession>
<dbReference type="AlphaFoldDB" id="A0A9P4VSM2"/>
<proteinExistence type="predicted"/>
<evidence type="ECO:0000256" key="1">
    <source>
        <dbReference type="SAM" id="Phobius"/>
    </source>
</evidence>